<dbReference type="eggNOG" id="ENOG502QRPK">
    <property type="taxonomic scope" value="Eukaryota"/>
</dbReference>
<dbReference type="PANTHER" id="PTHR45737:SF6">
    <property type="entry name" value="VON WILLEBRAND FACTOR A DOMAIN-CONTAINING PROTEIN 5A"/>
    <property type="match status" value="1"/>
</dbReference>
<dbReference type="EMBL" id="GL988032">
    <property type="protein sequence ID" value="EGS23693.1"/>
    <property type="molecule type" value="Genomic_DNA"/>
</dbReference>
<feature type="region of interest" description="Disordered" evidence="1">
    <location>
        <begin position="514"/>
        <end position="551"/>
    </location>
</feature>
<evidence type="ECO:0000256" key="1">
    <source>
        <dbReference type="SAM" id="MobiDB-lite"/>
    </source>
</evidence>
<dbReference type="InterPro" id="IPR036465">
    <property type="entry name" value="vWFA_dom_sf"/>
</dbReference>
<gene>
    <name evidence="4" type="ORF">CTHT_0003900</name>
</gene>
<reference evidence="4 5" key="1">
    <citation type="journal article" date="2011" name="Cell">
        <title>Insight into structure and assembly of the nuclear pore complex by utilizing the genome of a eukaryotic thermophile.</title>
        <authorList>
            <person name="Amlacher S."/>
            <person name="Sarges P."/>
            <person name="Flemming D."/>
            <person name="van Noort V."/>
            <person name="Kunze R."/>
            <person name="Devos D.P."/>
            <person name="Arumugam M."/>
            <person name="Bork P."/>
            <person name="Hurt E."/>
        </authorList>
    </citation>
    <scope>NUCLEOTIDE SEQUENCE [LARGE SCALE GENOMIC DNA]</scope>
    <source>
        <strain evidence="5">DSM 1495 / CBS 144.50 / IMI 039719</strain>
    </source>
</reference>
<dbReference type="STRING" id="759272.G0RZR5"/>
<dbReference type="SMART" id="SM00609">
    <property type="entry name" value="VIT"/>
    <property type="match status" value="1"/>
</dbReference>
<dbReference type="HOGENOM" id="CLU_003826_2_0_1"/>
<sequence length="988" mass="107578">MTKFTIHGHVCGLYYALPAPNPWHTPLREYLPQLSLSTYTKIVSYTSRTTLTQIFANPKDQAIPELRYTFPLYEGVSVIGFVCTINDDRVIRGVVKERSEANAVYTAAVKRGETAGLLEQLPSASDVFTTTIGNVPAKATIKVVITYLGELKHDGEVDGIRFTIPTAIAPRYGSYPGQVLNAHFFNDKAGISIVVDVEMPNGSNIKNIQSPSHPISVTVGNTSVGVASGSEMSLQKASATLSLAKSELGDDFVLQIVATNSGYPVAVLETHPTIPNHQALMATIVPKFSLPPEKPEIVFVCDRSGSMATMIPALQSAVHIFLKSLPVGVKFNICSFGSHYEFLFEKGSRTYDASTVAEAVRYVDSFQANFGGTEMYQPLEQTFKKRLPGINLEVFLLTDGEIWKQSELIDMINRYVSESNGAVRVFTLGIGSTVSHALVEGVAAAGNGFSQTVGDNENMNSKVVRMLKASLTPHVNDYTMELKYHTESQSEVDIDSDFEVIEKVMDALAIEVEDPSQKQQKQAAPKNPISLFDPSADPDVERTDASLDQSAGGKFSHIPAVSEPKILQAPFRIPPLFPYSRTSIYLLISPGAIDRRLKSIILRGTCSHGPLELEVPVTVLEDKGETIHQLAARKAVKELENGCGWLYHAKDFKDGGKLLKEKYPAHFDDMVEREAVRLGVTYQVGGKWCSFVAVETNGVAYVTPEGGSTSHTLPSHMLGRNYSFSGTGGSIYHLSMPVHDKSDSDEEAAEVETWGPSWMPASPPPPPAPAPMSGPFSKTVRTANANMNLLSRDGGSLFSHPPPPSSPSVPLVTSNAVFSQQSQLMAGHGMTAPTGPRGFPVLSSRRALKATQRRAMPSIPSGLALSRCTPPEREVNTPTSRVSSDVLFTLVKKQDFSGFWCWSDEVLGILRLDSRQKKDATAKLGGKTSSAATALVLAFLRVKLADRQDEWEMVDEKARSWLESQPEVISLGGLEVFLEKAKEIMLHL</sequence>
<feature type="domain" description="VWFA" evidence="2">
    <location>
        <begin position="296"/>
        <end position="475"/>
    </location>
</feature>
<dbReference type="AlphaFoldDB" id="G0RZR5"/>
<name>G0RZR5_CHATD</name>
<dbReference type="GeneID" id="18254428"/>
<evidence type="ECO:0000259" key="3">
    <source>
        <dbReference type="PROSITE" id="PS51468"/>
    </source>
</evidence>
<accession>G0RZR5</accession>
<dbReference type="Proteomes" id="UP000008066">
    <property type="component" value="Unassembled WGS sequence"/>
</dbReference>
<dbReference type="Gene3D" id="3.40.50.410">
    <property type="entry name" value="von Willebrand factor, type A domain"/>
    <property type="match status" value="1"/>
</dbReference>
<dbReference type="Pfam" id="PF13768">
    <property type="entry name" value="VWA_3"/>
    <property type="match status" value="1"/>
</dbReference>
<dbReference type="OrthoDB" id="1729737at2759"/>
<feature type="domain" description="VIT" evidence="3">
    <location>
        <begin position="17"/>
        <end position="149"/>
    </location>
</feature>
<evidence type="ECO:0008006" key="6">
    <source>
        <dbReference type="Google" id="ProtNLM"/>
    </source>
</evidence>
<dbReference type="RefSeq" id="XP_006690935.1">
    <property type="nucleotide sequence ID" value="XM_006690872.1"/>
</dbReference>
<evidence type="ECO:0000313" key="4">
    <source>
        <dbReference type="EMBL" id="EGS23693.1"/>
    </source>
</evidence>
<organism evidence="5">
    <name type="scientific">Chaetomium thermophilum (strain DSM 1495 / CBS 144.50 / IMI 039719)</name>
    <name type="common">Thermochaetoides thermophila</name>
    <dbReference type="NCBI Taxonomy" id="759272"/>
    <lineage>
        <taxon>Eukaryota</taxon>
        <taxon>Fungi</taxon>
        <taxon>Dikarya</taxon>
        <taxon>Ascomycota</taxon>
        <taxon>Pezizomycotina</taxon>
        <taxon>Sordariomycetes</taxon>
        <taxon>Sordariomycetidae</taxon>
        <taxon>Sordariales</taxon>
        <taxon>Chaetomiaceae</taxon>
        <taxon>Thermochaetoides</taxon>
    </lineage>
</organism>
<protein>
    <recommendedName>
        <fullName evidence="6">von Willebrand domain-containing protein</fullName>
    </recommendedName>
</protein>
<dbReference type="PANTHER" id="PTHR45737">
    <property type="entry name" value="VON WILLEBRAND FACTOR A DOMAIN-CONTAINING PROTEIN 5A"/>
    <property type="match status" value="1"/>
</dbReference>
<dbReference type="InterPro" id="IPR013694">
    <property type="entry name" value="VIT"/>
</dbReference>
<dbReference type="InterPro" id="IPR002035">
    <property type="entry name" value="VWF_A"/>
</dbReference>
<evidence type="ECO:0000313" key="5">
    <source>
        <dbReference type="Proteomes" id="UP000008066"/>
    </source>
</evidence>
<dbReference type="SUPFAM" id="SSF53300">
    <property type="entry name" value="vWA-like"/>
    <property type="match status" value="1"/>
</dbReference>
<keyword evidence="5" id="KW-1185">Reference proteome</keyword>
<dbReference type="SMART" id="SM00327">
    <property type="entry name" value="VWA"/>
    <property type="match status" value="1"/>
</dbReference>
<proteinExistence type="predicted"/>
<evidence type="ECO:0000259" key="2">
    <source>
        <dbReference type="PROSITE" id="PS50234"/>
    </source>
</evidence>
<dbReference type="Pfam" id="PF08487">
    <property type="entry name" value="VIT"/>
    <property type="match status" value="1"/>
</dbReference>
<dbReference type="OMA" id="QRAIMTT"/>
<dbReference type="PROSITE" id="PS51468">
    <property type="entry name" value="VIT"/>
    <property type="match status" value="1"/>
</dbReference>
<dbReference type="PROSITE" id="PS50234">
    <property type="entry name" value="VWFA"/>
    <property type="match status" value="1"/>
</dbReference>
<dbReference type="KEGG" id="cthr:CTHT_0003900"/>